<name>A0A3R9PIL4_9CREN</name>
<evidence type="ECO:0000313" key="2">
    <source>
        <dbReference type="Proteomes" id="UP000277582"/>
    </source>
</evidence>
<keyword evidence="2" id="KW-1185">Reference proteome</keyword>
<dbReference type="Proteomes" id="UP000277582">
    <property type="component" value="Unassembled WGS sequence"/>
</dbReference>
<sequence length="67" mass="7410">MCDKALYKDEELYSNNFDVRGGADLKIKDVSFNASYSSLDLEELTLEVRNEGNAPLISDSGGYEVIS</sequence>
<dbReference type="EMBL" id="RCOS01000095">
    <property type="protein sequence ID" value="RSN74428.1"/>
    <property type="molecule type" value="Genomic_DNA"/>
</dbReference>
<dbReference type="AlphaFoldDB" id="A0A3R9PIL4"/>
<comment type="caution">
    <text evidence="1">The sequence shown here is derived from an EMBL/GenBank/DDBJ whole genome shotgun (WGS) entry which is preliminary data.</text>
</comment>
<dbReference type="RefSeq" id="WP_125671484.1">
    <property type="nucleotide sequence ID" value="NZ_RCOS01000095.1"/>
</dbReference>
<organism evidence="1 2">
    <name type="scientific">Candidatus Methanodesulfokora washburnensis</name>
    <dbReference type="NCBI Taxonomy" id="2478471"/>
    <lineage>
        <taxon>Archaea</taxon>
        <taxon>Thermoproteota</taxon>
        <taxon>Candidatus Korarchaeia</taxon>
        <taxon>Candidatus Korarchaeia incertae sedis</taxon>
        <taxon>Candidatus Methanodesulfokora</taxon>
    </lineage>
</organism>
<accession>A0A3R9PIL4</accession>
<gene>
    <name evidence="1" type="ORF">D6D85_08050</name>
</gene>
<reference evidence="1 2" key="1">
    <citation type="submission" date="2018-10" db="EMBL/GenBank/DDBJ databases">
        <title>Co-occurring genomic capacity for anaerobic methane metabolism and dissimilatory sulfite reduction discovered in the Korarchaeota.</title>
        <authorList>
            <person name="Mckay L.J."/>
            <person name="Dlakic M."/>
            <person name="Fields M.W."/>
            <person name="Delmont T.O."/>
            <person name="Eren A.M."/>
            <person name="Jay Z.J."/>
            <person name="Klingelsmith K.B."/>
            <person name="Rusch D.B."/>
            <person name="Inskeep W.P."/>
        </authorList>
    </citation>
    <scope>NUCLEOTIDE SEQUENCE [LARGE SCALE GENOMIC DNA]</scope>
    <source>
        <strain evidence="1 2">MDKW</strain>
    </source>
</reference>
<proteinExistence type="predicted"/>
<protein>
    <submittedName>
        <fullName evidence="1">Uncharacterized protein</fullName>
    </submittedName>
</protein>
<evidence type="ECO:0000313" key="1">
    <source>
        <dbReference type="EMBL" id="RSN74428.1"/>
    </source>
</evidence>